<dbReference type="InterPro" id="IPR000408">
    <property type="entry name" value="Reg_chr_condens"/>
</dbReference>
<dbReference type="Gene3D" id="2.130.10.30">
    <property type="entry name" value="Regulator of chromosome condensation 1/beta-lactamase-inhibitor protein II"/>
    <property type="match status" value="2"/>
</dbReference>
<gene>
    <name evidence="2" type="ORF">A3Q56_02766</name>
</gene>
<dbReference type="Pfam" id="PF00415">
    <property type="entry name" value="RCC1"/>
    <property type="match status" value="1"/>
</dbReference>
<proteinExistence type="predicted"/>
<dbReference type="GO" id="GO:0005743">
    <property type="term" value="C:mitochondrial inner membrane"/>
    <property type="evidence" value="ECO:0007669"/>
    <property type="project" value="TreeGrafter"/>
</dbReference>
<dbReference type="AlphaFoldDB" id="A0A177B5B5"/>
<feature type="repeat" description="RCC1" evidence="1">
    <location>
        <begin position="187"/>
        <end position="241"/>
    </location>
</feature>
<dbReference type="EMBL" id="LWCA01000280">
    <property type="protein sequence ID" value="OAF69446.1"/>
    <property type="molecule type" value="Genomic_DNA"/>
</dbReference>
<reference evidence="2 3" key="1">
    <citation type="submission" date="2016-04" db="EMBL/GenBank/DDBJ databases">
        <title>The genome of Intoshia linei affirms orthonectids as highly simplified spiralians.</title>
        <authorList>
            <person name="Mikhailov K.V."/>
            <person name="Slusarev G.S."/>
            <person name="Nikitin M.A."/>
            <person name="Logacheva M.D."/>
            <person name="Penin A."/>
            <person name="Aleoshin V."/>
            <person name="Panchin Y.V."/>
        </authorList>
    </citation>
    <scope>NUCLEOTIDE SEQUENCE [LARGE SCALE GENOMIC DNA]</scope>
    <source>
        <strain evidence="2">Intl2013</strain>
        <tissue evidence="2">Whole animal</tissue>
    </source>
</reference>
<feature type="repeat" description="RCC1" evidence="1">
    <location>
        <begin position="413"/>
        <end position="462"/>
    </location>
</feature>
<feature type="repeat" description="RCC1" evidence="1">
    <location>
        <begin position="124"/>
        <end position="186"/>
    </location>
</feature>
<dbReference type="PROSITE" id="PS50012">
    <property type="entry name" value="RCC1_3"/>
    <property type="match status" value="3"/>
</dbReference>
<sequence>MNNIMKIFKFFGKISTKPFYLYTIRRISGKKDKLLNQKKILEQIHEEDFIPSDNLKKKVTRLYVCGSIETGCLGIAKFFKNDKPLKKWQVKPYRSSFFHENDIKILSVAAGCGFSIFATKKSNGSVAFYGCGINTDSQLGYHVLKNNNFVDYIYEPFEIRIPQNIKISSFTSFSCGRAHTAIIVNKSKILTYGNNCHGQCGRPIVKGEIYRGNLYVHEIDFTKNISKVICGYDHTLILCEDGSIWGCGLNTDGQIGLPENIRQCPVFTCIFPSKHDSKFVQISSKCDTTLALNDKGQLFGFGNNEYNQFSGVHSDYTSIYEPTLLNFDYCDIDGKIIQVCASGSNCSLLTDKGFVYTWGYGILGRGKPNENTKYPKILPPKLFGYDYLNNEKFYKIKLIDCGPNYFTAINEFGDVYFWGTNRDGQLGLGLKIDQYFPLKIIFPAKGVNVACGFNHYLCLSHSIV</sequence>
<dbReference type="InterPro" id="IPR053035">
    <property type="entry name" value="Mitochondrial_GEF_domain"/>
</dbReference>
<dbReference type="OrthoDB" id="70707at2759"/>
<dbReference type="Proteomes" id="UP000078046">
    <property type="component" value="Unassembled WGS sequence"/>
</dbReference>
<comment type="caution">
    <text evidence="2">The sequence shown here is derived from an EMBL/GenBank/DDBJ whole genome shotgun (WGS) entry which is preliminary data.</text>
</comment>
<dbReference type="GO" id="GO:0005085">
    <property type="term" value="F:guanyl-nucleotide exchange factor activity"/>
    <property type="evidence" value="ECO:0007669"/>
    <property type="project" value="TreeGrafter"/>
</dbReference>
<dbReference type="SUPFAM" id="SSF50985">
    <property type="entry name" value="RCC1/BLIP-II"/>
    <property type="match status" value="1"/>
</dbReference>
<dbReference type="PANTHER" id="PTHR46337:SF1">
    <property type="entry name" value="RCC1-LIKE G EXCHANGING FACTOR-LIKE PROTEIN"/>
    <property type="match status" value="1"/>
</dbReference>
<protein>
    <submittedName>
        <fullName evidence="2">RCC1-like G exchanging factor-like protein</fullName>
    </submittedName>
</protein>
<evidence type="ECO:0000256" key="1">
    <source>
        <dbReference type="PROSITE-ProRule" id="PRU00235"/>
    </source>
</evidence>
<dbReference type="GO" id="GO:0019843">
    <property type="term" value="F:rRNA binding"/>
    <property type="evidence" value="ECO:0007669"/>
    <property type="project" value="TreeGrafter"/>
</dbReference>
<dbReference type="Pfam" id="PF13540">
    <property type="entry name" value="RCC1_2"/>
    <property type="match status" value="1"/>
</dbReference>
<dbReference type="PRINTS" id="PR00633">
    <property type="entry name" value="RCCNDNSATION"/>
</dbReference>
<organism evidence="2 3">
    <name type="scientific">Intoshia linei</name>
    <dbReference type="NCBI Taxonomy" id="1819745"/>
    <lineage>
        <taxon>Eukaryota</taxon>
        <taxon>Metazoa</taxon>
        <taxon>Spiralia</taxon>
        <taxon>Lophotrochozoa</taxon>
        <taxon>Mesozoa</taxon>
        <taxon>Orthonectida</taxon>
        <taxon>Rhopaluridae</taxon>
        <taxon>Intoshia</taxon>
    </lineage>
</organism>
<dbReference type="InterPro" id="IPR009091">
    <property type="entry name" value="RCC1/BLIP-II"/>
</dbReference>
<dbReference type="GO" id="GO:0070131">
    <property type="term" value="P:positive regulation of mitochondrial translation"/>
    <property type="evidence" value="ECO:0007669"/>
    <property type="project" value="TreeGrafter"/>
</dbReference>
<name>A0A177B5B5_9BILA</name>
<evidence type="ECO:0000313" key="2">
    <source>
        <dbReference type="EMBL" id="OAF69446.1"/>
    </source>
</evidence>
<accession>A0A177B5B5</accession>
<evidence type="ECO:0000313" key="3">
    <source>
        <dbReference type="Proteomes" id="UP000078046"/>
    </source>
</evidence>
<dbReference type="PANTHER" id="PTHR46337">
    <property type="entry name" value="RCC1-LIKE G EXCHANGING FACTOR-LIKE PROTEIN"/>
    <property type="match status" value="1"/>
</dbReference>
<keyword evidence="3" id="KW-1185">Reference proteome</keyword>